<protein>
    <submittedName>
        <fullName evidence="2">Uncharacterized protein</fullName>
    </submittedName>
</protein>
<evidence type="ECO:0000256" key="1">
    <source>
        <dbReference type="SAM" id="Phobius"/>
    </source>
</evidence>
<evidence type="ECO:0000313" key="3">
    <source>
        <dbReference type="Proteomes" id="UP000229383"/>
    </source>
</evidence>
<sequence length="110" mass="12952">MYRQAHHLVHKIACSLIYFYAACLSPWTLAKFKVAWEEYQQDQVYRHRIRALGLGYAIDAFVKDGTSREYLYSRRVNKDPLTRLQVIFIPWSIPLPAILQTVANQGYFNK</sequence>
<dbReference type="EMBL" id="PFCN01000032">
    <property type="protein sequence ID" value="PIR70212.1"/>
    <property type="molecule type" value="Genomic_DNA"/>
</dbReference>
<feature type="transmembrane region" description="Helical" evidence="1">
    <location>
        <begin position="12"/>
        <end position="30"/>
    </location>
</feature>
<comment type="caution">
    <text evidence="2">The sequence shown here is derived from an EMBL/GenBank/DDBJ whole genome shotgun (WGS) entry which is preliminary data.</text>
</comment>
<proteinExistence type="predicted"/>
<dbReference type="AlphaFoldDB" id="A0A2H0TF92"/>
<reference evidence="3" key="1">
    <citation type="submission" date="2017-09" db="EMBL/GenBank/DDBJ databases">
        <title>Depth-based differentiation of microbial function through sediment-hosted aquifers and enrichment of novel symbionts in the deep terrestrial subsurface.</title>
        <authorList>
            <person name="Probst A.J."/>
            <person name="Ladd B."/>
            <person name="Jarett J.K."/>
            <person name="Geller-Mcgrath D.E."/>
            <person name="Sieber C.M.K."/>
            <person name="Emerson J.B."/>
            <person name="Anantharaman K."/>
            <person name="Thomas B.C."/>
            <person name="Malmstrom R."/>
            <person name="Stieglmeier M."/>
            <person name="Klingl A."/>
            <person name="Woyke T."/>
            <person name="Ryan C.M."/>
            <person name="Banfield J.F."/>
        </authorList>
    </citation>
    <scope>NUCLEOTIDE SEQUENCE [LARGE SCALE GENOMIC DNA]</scope>
</reference>
<accession>A0A2H0TF92</accession>
<name>A0A2H0TF92_9BACT</name>
<keyword evidence="1" id="KW-0812">Transmembrane</keyword>
<dbReference type="Proteomes" id="UP000229383">
    <property type="component" value="Unassembled WGS sequence"/>
</dbReference>
<evidence type="ECO:0000313" key="2">
    <source>
        <dbReference type="EMBL" id="PIR70212.1"/>
    </source>
</evidence>
<gene>
    <name evidence="2" type="ORF">COU46_02610</name>
</gene>
<keyword evidence="1" id="KW-0472">Membrane</keyword>
<organism evidence="2 3">
    <name type="scientific">Candidatus Niyogibacteria bacterium CG10_big_fil_rev_8_21_14_0_10_42_19</name>
    <dbReference type="NCBI Taxonomy" id="1974725"/>
    <lineage>
        <taxon>Bacteria</taxon>
        <taxon>Candidatus Niyogiibacteriota</taxon>
    </lineage>
</organism>
<keyword evidence="1" id="KW-1133">Transmembrane helix</keyword>